<dbReference type="PANTHER" id="PTHR45763:SF21">
    <property type="entry name" value="ALPHA_BETA-HYDROLASES SUPERFAMILY PROTEIN"/>
    <property type="match status" value="1"/>
</dbReference>
<proteinExistence type="predicted"/>
<evidence type="ECO:0008006" key="2">
    <source>
        <dbReference type="Google" id="ProtNLM"/>
    </source>
</evidence>
<name>A0A9I9CK63_CUCME</name>
<dbReference type="Gene3D" id="3.40.50.1820">
    <property type="entry name" value="alpha/beta hydrolase"/>
    <property type="match status" value="2"/>
</dbReference>
<reference evidence="1" key="1">
    <citation type="submission" date="2023-03" db="UniProtKB">
        <authorList>
            <consortium name="EnsemblPlants"/>
        </authorList>
    </citation>
    <scope>IDENTIFICATION</scope>
</reference>
<dbReference type="AlphaFoldDB" id="A0A9I9CK63"/>
<dbReference type="PANTHER" id="PTHR45763">
    <property type="entry name" value="HYDROLASE, ALPHA/BETA FOLD FAMILY PROTEIN, EXPRESSED-RELATED"/>
    <property type="match status" value="1"/>
</dbReference>
<dbReference type="Gramene" id="MELO3C004737.2.1">
    <property type="protein sequence ID" value="MELO3C004737.2.1"/>
    <property type="gene ID" value="MELO3C004737.2"/>
</dbReference>
<dbReference type="InterPro" id="IPR029058">
    <property type="entry name" value="AB_hydrolase_fold"/>
</dbReference>
<accession>A0A9I9CK63</accession>
<dbReference type="EnsemblPlants" id="MELO3C004737.2.1">
    <property type="protein sequence ID" value="MELO3C004737.2.1"/>
    <property type="gene ID" value="MELO3C004737.2"/>
</dbReference>
<organism evidence="1">
    <name type="scientific">Cucumis melo</name>
    <name type="common">Muskmelon</name>
    <dbReference type="NCBI Taxonomy" id="3656"/>
    <lineage>
        <taxon>Eukaryota</taxon>
        <taxon>Viridiplantae</taxon>
        <taxon>Streptophyta</taxon>
        <taxon>Embryophyta</taxon>
        <taxon>Tracheophyta</taxon>
        <taxon>Spermatophyta</taxon>
        <taxon>Magnoliopsida</taxon>
        <taxon>eudicotyledons</taxon>
        <taxon>Gunneridae</taxon>
        <taxon>Pentapetalae</taxon>
        <taxon>rosids</taxon>
        <taxon>fabids</taxon>
        <taxon>Cucurbitales</taxon>
        <taxon>Cucurbitaceae</taxon>
        <taxon>Benincaseae</taxon>
        <taxon>Cucumis</taxon>
    </lineage>
</organism>
<protein>
    <recommendedName>
        <fullName evidence="2">Alpha/beta-Hydrolases superfamily protein</fullName>
    </recommendedName>
</protein>
<dbReference type="SUPFAM" id="SSF53474">
    <property type="entry name" value="alpha/beta-Hydrolases"/>
    <property type="match status" value="1"/>
</dbReference>
<sequence length="253" mass="28715">MIIIATIFAFALGIVGWIYVALKPPSPKICGTPNGPQVTSPRVKLNDGRHLAYKEFGVPREKAQYKIILSHGYNASKDMHIAVSQEFMEEVKAYMVIYDRAGYGESDPYPSRSVKTEAFDIEELADKLKLGSKFYTPRSFLDLEILKDVVNCPTNFKEKIRQQGDYECLHRDVLVSFGKWEFDPTELTNPSTESIRSVHMWQGGADRVIPIEFSRFVAQKLPWIQYHEVPNAGHLIVHEGESLKAIIRALIAE</sequence>
<evidence type="ECO:0000313" key="1">
    <source>
        <dbReference type="EnsemblPlants" id="MELO3C004737.2.1"/>
    </source>
</evidence>